<comment type="caution">
    <text evidence="1">The sequence shown here is derived from an EMBL/GenBank/DDBJ whole genome shotgun (WGS) entry which is preliminary data.</text>
</comment>
<protein>
    <submittedName>
        <fullName evidence="1">Uncharacterized protein</fullName>
    </submittedName>
</protein>
<dbReference type="Proteomes" id="UP000265566">
    <property type="component" value="Chromosome 8"/>
</dbReference>
<dbReference type="Gramene" id="rna47763">
    <property type="protein sequence ID" value="RHN41442.1"/>
    <property type="gene ID" value="gene47763"/>
</dbReference>
<accession>A0A396GK04</accession>
<name>A0A396GK04_MEDTR</name>
<dbReference type="AlphaFoldDB" id="A0A396GK04"/>
<sequence length="62" mass="7298">MVCTLLSQMMQMKRRFYMLKWFQEKHATPVLINSKLVWEGLGGETDLGNWCRVCLEGGFEKQ</sequence>
<evidence type="ECO:0000313" key="1">
    <source>
        <dbReference type="EMBL" id="RHN41442.1"/>
    </source>
</evidence>
<gene>
    <name evidence="1" type="ORF">MtrunA17_Chr8g0366131</name>
</gene>
<reference evidence="1" key="1">
    <citation type="journal article" date="2018" name="Nat. Plants">
        <title>Whole-genome landscape of Medicago truncatula symbiotic genes.</title>
        <authorList>
            <person name="Pecrix Y."/>
            <person name="Gamas P."/>
            <person name="Carrere S."/>
        </authorList>
    </citation>
    <scope>NUCLEOTIDE SEQUENCE</scope>
    <source>
        <tissue evidence="1">Leaves</tissue>
    </source>
</reference>
<proteinExistence type="predicted"/>
<organism evidence="1">
    <name type="scientific">Medicago truncatula</name>
    <name type="common">Barrel medic</name>
    <name type="synonym">Medicago tribuloides</name>
    <dbReference type="NCBI Taxonomy" id="3880"/>
    <lineage>
        <taxon>Eukaryota</taxon>
        <taxon>Viridiplantae</taxon>
        <taxon>Streptophyta</taxon>
        <taxon>Embryophyta</taxon>
        <taxon>Tracheophyta</taxon>
        <taxon>Spermatophyta</taxon>
        <taxon>Magnoliopsida</taxon>
        <taxon>eudicotyledons</taxon>
        <taxon>Gunneridae</taxon>
        <taxon>Pentapetalae</taxon>
        <taxon>rosids</taxon>
        <taxon>fabids</taxon>
        <taxon>Fabales</taxon>
        <taxon>Fabaceae</taxon>
        <taxon>Papilionoideae</taxon>
        <taxon>50 kb inversion clade</taxon>
        <taxon>NPAAA clade</taxon>
        <taxon>Hologalegina</taxon>
        <taxon>IRL clade</taxon>
        <taxon>Trifolieae</taxon>
        <taxon>Medicago</taxon>
    </lineage>
</organism>
<dbReference type="EMBL" id="PSQE01000008">
    <property type="protein sequence ID" value="RHN41442.1"/>
    <property type="molecule type" value="Genomic_DNA"/>
</dbReference>